<proteinExistence type="inferred from homology"/>
<evidence type="ECO:0000256" key="5">
    <source>
        <dbReference type="ARBA" id="ARBA00022692"/>
    </source>
</evidence>
<evidence type="ECO:0000259" key="16">
    <source>
        <dbReference type="Pfam" id="PF24576"/>
    </source>
</evidence>
<evidence type="ECO:0000256" key="12">
    <source>
        <dbReference type="ARBA" id="ARBA00023303"/>
    </source>
</evidence>
<dbReference type="GO" id="GO:0015276">
    <property type="term" value="F:ligand-gated monoatomic ion channel activity"/>
    <property type="evidence" value="ECO:0007669"/>
    <property type="project" value="InterPro"/>
</dbReference>
<keyword evidence="6 13" id="KW-1133">Transmembrane helix</keyword>
<feature type="transmembrane region" description="Helical" evidence="13">
    <location>
        <begin position="235"/>
        <end position="254"/>
    </location>
</feature>
<dbReference type="OrthoDB" id="6117597at2759"/>
<dbReference type="GO" id="GO:0005886">
    <property type="term" value="C:plasma membrane"/>
    <property type="evidence" value="ECO:0007669"/>
    <property type="project" value="UniProtKB-SubCell"/>
</dbReference>
<feature type="domain" description="Ionotropic glutamate receptor C-terminal" evidence="14">
    <location>
        <begin position="233"/>
        <end position="490"/>
    </location>
</feature>
<feature type="domain" description="Ionotropic glutamate receptor L-glutamate and glycine-binding" evidence="15">
    <location>
        <begin position="149"/>
        <end position="218"/>
    </location>
</feature>
<keyword evidence="11" id="KW-1071">Ligand-gated ion channel</keyword>
<evidence type="ECO:0000256" key="13">
    <source>
        <dbReference type="SAM" id="Phobius"/>
    </source>
</evidence>
<dbReference type="AlphaFoldDB" id="A0A9P0PBM8"/>
<protein>
    <submittedName>
        <fullName evidence="17">Uncharacterized protein</fullName>
    </submittedName>
</protein>
<comment type="similarity">
    <text evidence="2">Belongs to the glutamate-gated ion channel (TC 1.A.10.1) family.</text>
</comment>
<keyword evidence="3" id="KW-0813">Transport</keyword>
<evidence type="ECO:0000313" key="18">
    <source>
        <dbReference type="Proteomes" id="UP001152888"/>
    </source>
</evidence>
<dbReference type="PANTHER" id="PTHR42643:SF33">
    <property type="entry name" value="GLUTAMATE RECEPTOR 2-LIKE PROTEIN"/>
    <property type="match status" value="1"/>
</dbReference>
<evidence type="ECO:0000313" key="17">
    <source>
        <dbReference type="EMBL" id="CAH1979695.1"/>
    </source>
</evidence>
<evidence type="ECO:0000259" key="14">
    <source>
        <dbReference type="Pfam" id="PF00060"/>
    </source>
</evidence>
<keyword evidence="4" id="KW-1003">Cell membrane</keyword>
<evidence type="ECO:0000256" key="10">
    <source>
        <dbReference type="ARBA" id="ARBA00023180"/>
    </source>
</evidence>
<dbReference type="SUPFAM" id="SSF53850">
    <property type="entry name" value="Periplasmic binding protein-like II"/>
    <property type="match status" value="1"/>
</dbReference>
<sequence>MLQSLQISDQHLFESPAKYLILVDAGSHDKLLKMMERLEILPMSEIVIATFLSDSLAHLYKPYKISKDTSLILEACGKWSKNDGMRNLCNELKIERRHNFGKYNIKISVVVKKNESINIKNFDDLLEVSGDEPYFFNDFTNIYNLMQYINATFTLRPFQSYGYLDDSTGKFSGMVGDIIEGNSDITGSPFIPTDTRCKYLDIIKTFEQYGTRFILKRPSLSFIENIFLMTFTKKVWIASTLVLILFGTVLYFLLNWEAKHKKCLRTKHKYTIGDITLISLEAVCQQGTFADSSTYSGRLIILLLFTAFMFLYVAYSAYILVLLQSTTPIRSIHELVNSRIQCGGLNISFYEAYYKSTKDNDLRSLYQKKLAGRYFSMEKGLDAVREGNFAFHVGLGAAYNYILKQFNNYDICKLQELPGYMNDKLYVGVLKSSQYKKIFKIGLLKVHESGLEIRTKDRLTRKPKCYNEAGNFQSVRIYDCLSIFILYWIGVLLSLIVLVIEKIIAKYYSKK</sequence>
<reference evidence="17" key="1">
    <citation type="submission" date="2022-03" db="EMBL/GenBank/DDBJ databases">
        <authorList>
            <person name="Sayadi A."/>
        </authorList>
    </citation>
    <scope>NUCLEOTIDE SEQUENCE</scope>
</reference>
<keyword evidence="18" id="KW-1185">Reference proteome</keyword>
<evidence type="ECO:0000256" key="7">
    <source>
        <dbReference type="ARBA" id="ARBA00023065"/>
    </source>
</evidence>
<evidence type="ECO:0000256" key="6">
    <source>
        <dbReference type="ARBA" id="ARBA00022989"/>
    </source>
</evidence>
<dbReference type="InterPro" id="IPR001320">
    <property type="entry name" value="Iontro_rcpt_C"/>
</dbReference>
<dbReference type="Proteomes" id="UP001152888">
    <property type="component" value="Unassembled WGS sequence"/>
</dbReference>
<keyword evidence="12" id="KW-0407">Ion channel</keyword>
<keyword evidence="9" id="KW-0675">Receptor</keyword>
<evidence type="ECO:0000256" key="11">
    <source>
        <dbReference type="ARBA" id="ARBA00023286"/>
    </source>
</evidence>
<evidence type="ECO:0000256" key="8">
    <source>
        <dbReference type="ARBA" id="ARBA00023136"/>
    </source>
</evidence>
<accession>A0A9P0PBM8</accession>
<comment type="subcellular location">
    <subcellularLocation>
        <location evidence="1">Cell membrane</location>
        <topology evidence="1">Multi-pass membrane protein</topology>
    </subcellularLocation>
</comment>
<dbReference type="InterPro" id="IPR019594">
    <property type="entry name" value="Glu/Gly-bd"/>
</dbReference>
<evidence type="ECO:0000256" key="1">
    <source>
        <dbReference type="ARBA" id="ARBA00004651"/>
    </source>
</evidence>
<feature type="transmembrane region" description="Helical" evidence="13">
    <location>
        <begin position="299"/>
        <end position="323"/>
    </location>
</feature>
<dbReference type="GO" id="GO:0050906">
    <property type="term" value="P:detection of stimulus involved in sensory perception"/>
    <property type="evidence" value="ECO:0007669"/>
    <property type="project" value="UniProtKB-ARBA"/>
</dbReference>
<keyword evidence="5 13" id="KW-0812">Transmembrane</keyword>
<feature type="domain" description="Ionotropic receptor 75a N-terminal" evidence="16">
    <location>
        <begin position="6"/>
        <end position="109"/>
    </location>
</feature>
<keyword evidence="8 13" id="KW-0472">Membrane</keyword>
<evidence type="ECO:0000256" key="9">
    <source>
        <dbReference type="ARBA" id="ARBA00023170"/>
    </source>
</evidence>
<dbReference type="InterPro" id="IPR057074">
    <property type="entry name" value="IR75A_N"/>
</dbReference>
<evidence type="ECO:0000256" key="4">
    <source>
        <dbReference type="ARBA" id="ARBA00022475"/>
    </source>
</evidence>
<keyword evidence="7" id="KW-0406">Ion transport</keyword>
<dbReference type="Pfam" id="PF00060">
    <property type="entry name" value="Lig_chan"/>
    <property type="match status" value="1"/>
</dbReference>
<dbReference type="EMBL" id="CAKOFQ010006883">
    <property type="protein sequence ID" value="CAH1979695.1"/>
    <property type="molecule type" value="Genomic_DNA"/>
</dbReference>
<dbReference type="Pfam" id="PF24576">
    <property type="entry name" value="IR75A_N"/>
    <property type="match status" value="1"/>
</dbReference>
<gene>
    <name evidence="17" type="ORF">ACAOBT_LOCUS13582</name>
</gene>
<dbReference type="Gene3D" id="1.10.287.70">
    <property type="match status" value="1"/>
</dbReference>
<evidence type="ECO:0000256" key="2">
    <source>
        <dbReference type="ARBA" id="ARBA00008685"/>
    </source>
</evidence>
<organism evidence="17 18">
    <name type="scientific">Acanthoscelides obtectus</name>
    <name type="common">Bean weevil</name>
    <name type="synonym">Bruchus obtectus</name>
    <dbReference type="NCBI Taxonomy" id="200917"/>
    <lineage>
        <taxon>Eukaryota</taxon>
        <taxon>Metazoa</taxon>
        <taxon>Ecdysozoa</taxon>
        <taxon>Arthropoda</taxon>
        <taxon>Hexapoda</taxon>
        <taxon>Insecta</taxon>
        <taxon>Pterygota</taxon>
        <taxon>Neoptera</taxon>
        <taxon>Endopterygota</taxon>
        <taxon>Coleoptera</taxon>
        <taxon>Polyphaga</taxon>
        <taxon>Cucujiformia</taxon>
        <taxon>Chrysomeloidea</taxon>
        <taxon>Chrysomelidae</taxon>
        <taxon>Bruchinae</taxon>
        <taxon>Bruchini</taxon>
        <taxon>Acanthoscelides</taxon>
    </lineage>
</organism>
<name>A0A9P0PBM8_ACAOB</name>
<comment type="caution">
    <text evidence="17">The sequence shown here is derived from an EMBL/GenBank/DDBJ whole genome shotgun (WGS) entry which is preliminary data.</text>
</comment>
<dbReference type="PANTHER" id="PTHR42643">
    <property type="entry name" value="IONOTROPIC RECEPTOR 20A-RELATED"/>
    <property type="match status" value="1"/>
</dbReference>
<dbReference type="Gene3D" id="3.40.190.10">
    <property type="entry name" value="Periplasmic binding protein-like II"/>
    <property type="match status" value="1"/>
</dbReference>
<keyword evidence="10" id="KW-0325">Glycoprotein</keyword>
<evidence type="ECO:0000256" key="3">
    <source>
        <dbReference type="ARBA" id="ARBA00022448"/>
    </source>
</evidence>
<feature type="transmembrane region" description="Helical" evidence="13">
    <location>
        <begin position="481"/>
        <end position="500"/>
    </location>
</feature>
<dbReference type="Pfam" id="PF10613">
    <property type="entry name" value="Lig_chan-Glu_bd"/>
    <property type="match status" value="1"/>
</dbReference>
<evidence type="ECO:0000259" key="15">
    <source>
        <dbReference type="Pfam" id="PF10613"/>
    </source>
</evidence>
<dbReference type="InterPro" id="IPR052192">
    <property type="entry name" value="Insect_Ionotropic_Sensory_Rcpt"/>
</dbReference>